<accession>A0ABW1JAS3</accession>
<keyword evidence="2" id="KW-0812">Transmembrane</keyword>
<dbReference type="RefSeq" id="WP_345717200.1">
    <property type="nucleotide sequence ID" value="NZ_BAABFP010000005.1"/>
</dbReference>
<feature type="compositionally biased region" description="Low complexity" evidence="1">
    <location>
        <begin position="45"/>
        <end position="59"/>
    </location>
</feature>
<reference evidence="4" key="1">
    <citation type="journal article" date="2019" name="Int. J. Syst. Evol. Microbiol.">
        <title>The Global Catalogue of Microorganisms (GCM) 10K type strain sequencing project: providing services to taxonomists for standard genome sequencing and annotation.</title>
        <authorList>
            <consortium name="The Broad Institute Genomics Platform"/>
            <consortium name="The Broad Institute Genome Sequencing Center for Infectious Disease"/>
            <person name="Wu L."/>
            <person name="Ma J."/>
        </authorList>
    </citation>
    <scope>NUCLEOTIDE SEQUENCE [LARGE SCALE GENOMIC DNA]</scope>
    <source>
        <strain evidence="4">KACC 14249</strain>
    </source>
</reference>
<proteinExistence type="predicted"/>
<feature type="region of interest" description="Disordered" evidence="1">
    <location>
        <begin position="44"/>
        <end position="64"/>
    </location>
</feature>
<keyword evidence="2" id="KW-0472">Membrane</keyword>
<name>A0ABW1JAS3_9ACTN</name>
<comment type="caution">
    <text evidence="3">The sequence shown here is derived from an EMBL/GenBank/DDBJ whole genome shotgun (WGS) entry which is preliminary data.</text>
</comment>
<keyword evidence="2" id="KW-1133">Transmembrane helix</keyword>
<sequence>MSEPRGWPTRRGAPVVSLLAALVAAVVVVGLVIGFGTAWWPRGGSARPAPAATATSSPTADEDQQQVDALRGLLDTRVGALTHRDRARWLSTVDPEAAAFRARQAAVFDNLSAVPLASWTYQYLNRAPELSAQRATRLGGHPWVARVEAGYRLRGFDTTTSTAEQYLTMVQRDGHWYVAADTDGGTAPQPWDLGPVHVARGDRVLVLGTASPSTLRSYAAAGDRAVGRVSEVWGRDWSRRAVLVVPRTQAEFGKLLLRESKGLSQVAAVTTGALGSPGSSAPDAADGRAGNDRVVLNPGAFARLSSTGQRVVLTHEMTHVAVRQTTSASVPTWLAEGFADYVGYRGTGVTARGAAGDVLVLVRSGHGPTALPTADDFDPTRTTIAPSYSASWLACLRIADEYGQDELVDLYRRAAGSRSPDSDPQEQLSAAFPKALGVSESAFVQDWRRYLGRLADQ</sequence>
<keyword evidence="4" id="KW-1185">Reference proteome</keyword>
<feature type="transmembrane region" description="Helical" evidence="2">
    <location>
        <begin position="12"/>
        <end position="40"/>
    </location>
</feature>
<evidence type="ECO:0000313" key="3">
    <source>
        <dbReference type="EMBL" id="MFC6006361.1"/>
    </source>
</evidence>
<evidence type="ECO:0000313" key="4">
    <source>
        <dbReference type="Proteomes" id="UP001596189"/>
    </source>
</evidence>
<dbReference type="Proteomes" id="UP001596189">
    <property type="component" value="Unassembled WGS sequence"/>
</dbReference>
<evidence type="ECO:0008006" key="5">
    <source>
        <dbReference type="Google" id="ProtNLM"/>
    </source>
</evidence>
<dbReference type="EMBL" id="JBHSRD010000002">
    <property type="protein sequence ID" value="MFC6006361.1"/>
    <property type="molecule type" value="Genomic_DNA"/>
</dbReference>
<evidence type="ECO:0000256" key="2">
    <source>
        <dbReference type="SAM" id="Phobius"/>
    </source>
</evidence>
<protein>
    <recommendedName>
        <fullName evidence="5">Peptidase MA-like domain-containing protein</fullName>
    </recommendedName>
</protein>
<organism evidence="3 4">
    <name type="scientific">Angustibacter luteus</name>
    <dbReference type="NCBI Taxonomy" id="658456"/>
    <lineage>
        <taxon>Bacteria</taxon>
        <taxon>Bacillati</taxon>
        <taxon>Actinomycetota</taxon>
        <taxon>Actinomycetes</taxon>
        <taxon>Kineosporiales</taxon>
        <taxon>Kineosporiaceae</taxon>
    </lineage>
</organism>
<evidence type="ECO:0000256" key="1">
    <source>
        <dbReference type="SAM" id="MobiDB-lite"/>
    </source>
</evidence>
<gene>
    <name evidence="3" type="ORF">ACFQDO_04385</name>
</gene>